<evidence type="ECO:0000259" key="21">
    <source>
        <dbReference type="PROSITE" id="PS50268"/>
    </source>
</evidence>
<dbReference type="GO" id="GO:0008013">
    <property type="term" value="F:beta-catenin binding"/>
    <property type="evidence" value="ECO:0007669"/>
    <property type="project" value="TreeGrafter"/>
</dbReference>
<evidence type="ECO:0000256" key="6">
    <source>
        <dbReference type="ARBA" id="ARBA00022737"/>
    </source>
</evidence>
<keyword evidence="12" id="KW-0325">Glycoprotein</keyword>
<dbReference type="GO" id="GO:0005509">
    <property type="term" value="F:calcium ion binding"/>
    <property type="evidence" value="ECO:0007669"/>
    <property type="project" value="UniProtKB-UniRule"/>
</dbReference>
<dbReference type="SUPFAM" id="SSF49899">
    <property type="entry name" value="Concanavalin A-like lectins/glucanases"/>
    <property type="match status" value="2"/>
</dbReference>
<dbReference type="PROSITE" id="PS50025">
    <property type="entry name" value="LAM_G_DOMAIN"/>
    <property type="match status" value="2"/>
</dbReference>
<feature type="domain" description="Laminin G" evidence="19">
    <location>
        <begin position="865"/>
        <end position="1085"/>
    </location>
</feature>
<dbReference type="GO" id="GO:0007163">
    <property type="term" value="P:establishment or maintenance of cell polarity"/>
    <property type="evidence" value="ECO:0007669"/>
    <property type="project" value="UniProtKB-ARBA"/>
</dbReference>
<dbReference type="CDD" id="cd00110">
    <property type="entry name" value="LamG"/>
    <property type="match status" value="2"/>
</dbReference>
<evidence type="ECO:0000256" key="15">
    <source>
        <dbReference type="RuleBase" id="RU003318"/>
    </source>
</evidence>
<evidence type="ECO:0000256" key="1">
    <source>
        <dbReference type="ARBA" id="ARBA00004251"/>
    </source>
</evidence>
<comment type="subcellular location">
    <subcellularLocation>
        <location evidence="1 15">Cell membrane</location>
        <topology evidence="1 15">Single-pass type I membrane protein</topology>
    </subcellularLocation>
</comment>
<dbReference type="PROSITE" id="PS00022">
    <property type="entry name" value="EGF_1"/>
    <property type="match status" value="2"/>
</dbReference>
<feature type="region of interest" description="Disordered" evidence="17">
    <location>
        <begin position="1503"/>
        <end position="1524"/>
    </location>
</feature>
<feature type="transmembrane region" description="Helical" evidence="18">
    <location>
        <begin position="1382"/>
        <end position="1407"/>
    </location>
</feature>
<evidence type="ECO:0000256" key="14">
    <source>
        <dbReference type="PROSITE-ProRule" id="PRU00076"/>
    </source>
</evidence>
<dbReference type="SMART" id="SM00112">
    <property type="entry name" value="CA"/>
    <property type="match status" value="5"/>
</dbReference>
<dbReference type="SMART" id="SM00179">
    <property type="entry name" value="EGF_CA"/>
    <property type="match status" value="3"/>
</dbReference>
<keyword evidence="10 18" id="KW-0472">Membrane</keyword>
<keyword evidence="4 15" id="KW-0812">Transmembrane</keyword>
<evidence type="ECO:0000256" key="11">
    <source>
        <dbReference type="ARBA" id="ARBA00023157"/>
    </source>
</evidence>
<dbReference type="PANTHER" id="PTHR24027:SF438">
    <property type="entry name" value="CADHERIN 23"/>
    <property type="match status" value="1"/>
</dbReference>
<comment type="caution">
    <text evidence="14">Lacks conserved residue(s) required for the propagation of feature annotation.</text>
</comment>
<proteinExistence type="predicted"/>
<dbReference type="SMART" id="SM00181">
    <property type="entry name" value="EGF"/>
    <property type="match status" value="4"/>
</dbReference>
<feature type="domain" description="Cadherin" evidence="21">
    <location>
        <begin position="368"/>
        <end position="472"/>
    </location>
</feature>
<dbReference type="InterPro" id="IPR000742">
    <property type="entry name" value="EGF"/>
</dbReference>
<keyword evidence="11 14" id="KW-1015">Disulfide bond</keyword>
<dbReference type="CDD" id="cd11304">
    <property type="entry name" value="Cadherin_repeat"/>
    <property type="match status" value="6"/>
</dbReference>
<dbReference type="SMART" id="SM00282">
    <property type="entry name" value="LamG"/>
    <property type="match status" value="2"/>
</dbReference>
<keyword evidence="8 15" id="KW-0130">Cell adhesion</keyword>
<feature type="domain" description="Cadherin" evidence="21">
    <location>
        <begin position="472"/>
        <end position="592"/>
    </location>
</feature>
<dbReference type="InterPro" id="IPR039808">
    <property type="entry name" value="Cadherin"/>
</dbReference>
<dbReference type="GO" id="GO:0045296">
    <property type="term" value="F:cadherin binding"/>
    <property type="evidence" value="ECO:0007669"/>
    <property type="project" value="TreeGrafter"/>
</dbReference>
<dbReference type="CDD" id="cd00054">
    <property type="entry name" value="EGF_CA"/>
    <property type="match status" value="1"/>
</dbReference>
<dbReference type="FunFam" id="2.60.120.200:FF:000040">
    <property type="entry name" value="neural-cadherin isoform X1"/>
    <property type="match status" value="1"/>
</dbReference>
<dbReference type="PROSITE" id="PS00232">
    <property type="entry name" value="CADHERIN_1"/>
    <property type="match status" value="2"/>
</dbReference>
<evidence type="ECO:0000256" key="12">
    <source>
        <dbReference type="ARBA" id="ARBA00023180"/>
    </source>
</evidence>
<dbReference type="InterPro" id="IPR027397">
    <property type="entry name" value="Catenin-bd_sf"/>
</dbReference>
<accession>A0A7R9K1S8</accession>
<dbReference type="GO" id="GO:0016477">
    <property type="term" value="P:cell migration"/>
    <property type="evidence" value="ECO:0007669"/>
    <property type="project" value="TreeGrafter"/>
</dbReference>
<dbReference type="InterPro" id="IPR056370">
    <property type="entry name" value="Shg-like_Ig-like"/>
</dbReference>
<evidence type="ECO:0000256" key="13">
    <source>
        <dbReference type="PROSITE-ProRule" id="PRU00043"/>
    </source>
</evidence>
<evidence type="ECO:0000256" key="10">
    <source>
        <dbReference type="ARBA" id="ARBA00023136"/>
    </source>
</evidence>
<feature type="domain" description="Laminin G" evidence="19">
    <location>
        <begin position="1100"/>
        <end position="1291"/>
    </location>
</feature>
<dbReference type="GO" id="GO:0048589">
    <property type="term" value="P:developmental growth"/>
    <property type="evidence" value="ECO:0007669"/>
    <property type="project" value="UniProtKB-ARBA"/>
</dbReference>
<evidence type="ECO:0000313" key="22">
    <source>
        <dbReference type="EMBL" id="CAD7600003.1"/>
    </source>
</evidence>
<dbReference type="InterPro" id="IPR015919">
    <property type="entry name" value="Cadherin-like_sf"/>
</dbReference>
<dbReference type="InterPro" id="IPR002126">
    <property type="entry name" value="Cadherin-like_dom"/>
</dbReference>
<dbReference type="CDD" id="cd00053">
    <property type="entry name" value="EGF"/>
    <property type="match status" value="1"/>
</dbReference>
<feature type="domain" description="Cadherin" evidence="21">
    <location>
        <begin position="104"/>
        <end position="189"/>
    </location>
</feature>
<dbReference type="GO" id="GO:0030154">
    <property type="term" value="P:cell differentiation"/>
    <property type="evidence" value="ECO:0007669"/>
    <property type="project" value="UniProtKB-ARBA"/>
</dbReference>
<keyword evidence="3 14" id="KW-0245">EGF-like domain</keyword>
<dbReference type="FunFam" id="2.10.25.10:FF:000294">
    <property type="entry name" value="Delta-like protein"/>
    <property type="match status" value="1"/>
</dbReference>
<dbReference type="Pfam" id="PF01049">
    <property type="entry name" value="CADH_Y-type_LIR"/>
    <property type="match status" value="1"/>
</dbReference>
<evidence type="ECO:0000259" key="19">
    <source>
        <dbReference type="PROSITE" id="PS50025"/>
    </source>
</evidence>
<protein>
    <recommendedName>
        <fullName evidence="23">Neural-cadherin</fullName>
    </recommendedName>
</protein>
<dbReference type="Pfam" id="PF24811">
    <property type="entry name" value="Ig_Shg"/>
    <property type="match status" value="1"/>
</dbReference>
<dbReference type="InterPro" id="IPR001791">
    <property type="entry name" value="Laminin_G"/>
</dbReference>
<dbReference type="PRINTS" id="PR00205">
    <property type="entry name" value="CADHERIN"/>
</dbReference>
<dbReference type="InterPro" id="IPR001881">
    <property type="entry name" value="EGF-like_Ca-bd_dom"/>
</dbReference>
<keyword evidence="6" id="KW-0677">Repeat</keyword>
<name>A0A7R9K1S8_TIMGE</name>
<dbReference type="SUPFAM" id="SSF57196">
    <property type="entry name" value="EGF/Laminin"/>
    <property type="match status" value="2"/>
</dbReference>
<organism evidence="22">
    <name type="scientific">Timema genevievae</name>
    <name type="common">Walking stick</name>
    <dbReference type="NCBI Taxonomy" id="629358"/>
    <lineage>
        <taxon>Eukaryota</taxon>
        <taxon>Metazoa</taxon>
        <taxon>Ecdysozoa</taxon>
        <taxon>Arthropoda</taxon>
        <taxon>Hexapoda</taxon>
        <taxon>Insecta</taxon>
        <taxon>Pterygota</taxon>
        <taxon>Neoptera</taxon>
        <taxon>Polyneoptera</taxon>
        <taxon>Phasmatodea</taxon>
        <taxon>Timematodea</taxon>
        <taxon>Timematoidea</taxon>
        <taxon>Timematidae</taxon>
        <taxon>Timema</taxon>
    </lineage>
</organism>
<feature type="disulfide bond" evidence="14">
    <location>
        <begin position="1087"/>
        <end position="1096"/>
    </location>
</feature>
<evidence type="ECO:0000256" key="7">
    <source>
        <dbReference type="ARBA" id="ARBA00022837"/>
    </source>
</evidence>
<keyword evidence="9 18" id="KW-1133">Transmembrane helix</keyword>
<evidence type="ECO:0000256" key="5">
    <source>
        <dbReference type="ARBA" id="ARBA00022723"/>
    </source>
</evidence>
<dbReference type="Gene3D" id="4.10.900.10">
    <property type="entry name" value="TCF3-CBD (Catenin binding domain)"/>
    <property type="match status" value="1"/>
</dbReference>
<feature type="domain" description="Cadherin" evidence="21">
    <location>
        <begin position="27"/>
        <end position="94"/>
    </location>
</feature>
<dbReference type="GO" id="GO:0048731">
    <property type="term" value="P:system development"/>
    <property type="evidence" value="ECO:0007669"/>
    <property type="project" value="UniProtKB-ARBA"/>
</dbReference>
<dbReference type="PROSITE" id="PS50268">
    <property type="entry name" value="CADHERIN_2"/>
    <property type="match status" value="5"/>
</dbReference>
<dbReference type="Pfam" id="PF00028">
    <property type="entry name" value="Cadherin"/>
    <property type="match status" value="5"/>
</dbReference>
<feature type="domain" description="EGF-like" evidence="20">
    <location>
        <begin position="1334"/>
        <end position="1372"/>
    </location>
</feature>
<gene>
    <name evidence="22" type="ORF">TGEB3V08_LOCUS7516</name>
</gene>
<dbReference type="PANTHER" id="PTHR24027">
    <property type="entry name" value="CADHERIN-23"/>
    <property type="match status" value="1"/>
</dbReference>
<evidence type="ECO:0008006" key="23">
    <source>
        <dbReference type="Google" id="ProtNLM"/>
    </source>
</evidence>
<evidence type="ECO:0000256" key="8">
    <source>
        <dbReference type="ARBA" id="ARBA00022889"/>
    </source>
</evidence>
<dbReference type="PROSITE" id="PS50026">
    <property type="entry name" value="EGF_3"/>
    <property type="match status" value="2"/>
</dbReference>
<dbReference type="Gene3D" id="2.60.120.200">
    <property type="match status" value="2"/>
</dbReference>
<feature type="domain" description="EGF-like" evidence="20">
    <location>
        <begin position="1062"/>
        <end position="1097"/>
    </location>
</feature>
<feature type="compositionally biased region" description="Low complexity" evidence="17">
    <location>
        <begin position="1507"/>
        <end position="1518"/>
    </location>
</feature>
<feature type="disulfide bond" evidence="14">
    <location>
        <begin position="1362"/>
        <end position="1371"/>
    </location>
</feature>
<feature type="disulfide bond" evidence="14">
    <location>
        <begin position="1343"/>
        <end position="1360"/>
    </location>
</feature>
<comment type="function">
    <text evidence="16">Cadherins are calcium-dependent cell adhesion proteins.</text>
</comment>
<dbReference type="EMBL" id="OE842425">
    <property type="protein sequence ID" value="CAD7600003.1"/>
    <property type="molecule type" value="Genomic_DNA"/>
</dbReference>
<evidence type="ECO:0000256" key="16">
    <source>
        <dbReference type="RuleBase" id="RU004357"/>
    </source>
</evidence>
<reference evidence="22" key="1">
    <citation type="submission" date="2020-11" db="EMBL/GenBank/DDBJ databases">
        <authorList>
            <person name="Tran Van P."/>
        </authorList>
    </citation>
    <scope>NUCLEOTIDE SEQUENCE</scope>
</reference>
<dbReference type="SUPFAM" id="SSF49313">
    <property type="entry name" value="Cadherin-like"/>
    <property type="match status" value="7"/>
</dbReference>
<dbReference type="FunFam" id="4.10.900.10:FF:000001">
    <property type="entry name" value="Cadherin 2"/>
    <property type="match status" value="1"/>
</dbReference>
<feature type="domain" description="Cadherin" evidence="21">
    <location>
        <begin position="190"/>
        <end position="367"/>
    </location>
</feature>
<dbReference type="PROSITE" id="PS01186">
    <property type="entry name" value="EGF_2"/>
    <property type="match status" value="2"/>
</dbReference>
<dbReference type="GO" id="GO:0016342">
    <property type="term" value="C:catenin complex"/>
    <property type="evidence" value="ECO:0007669"/>
    <property type="project" value="TreeGrafter"/>
</dbReference>
<dbReference type="InterPro" id="IPR020894">
    <property type="entry name" value="Cadherin_CS"/>
</dbReference>
<dbReference type="Gene3D" id="2.10.25.10">
    <property type="entry name" value="Laminin"/>
    <property type="match status" value="1"/>
</dbReference>
<evidence type="ECO:0000259" key="20">
    <source>
        <dbReference type="PROSITE" id="PS50026"/>
    </source>
</evidence>
<evidence type="ECO:0000256" key="2">
    <source>
        <dbReference type="ARBA" id="ARBA00022475"/>
    </source>
</evidence>
<dbReference type="Gene3D" id="2.60.40.60">
    <property type="entry name" value="Cadherins"/>
    <property type="match status" value="6"/>
</dbReference>
<dbReference type="FunFam" id="2.60.40.60:FF:000039">
    <property type="entry name" value="FAT atypical cadherin 3"/>
    <property type="match status" value="1"/>
</dbReference>
<dbReference type="InterPro" id="IPR000233">
    <property type="entry name" value="Cadherin_Y-type_LIR"/>
</dbReference>
<sequence>MFSHTPSTQMRATTCLTTVTIVTASPIHYKITGGNIGEVFAVDEMTGAIFVAGVVDYETRKGYELRLVASIDKKENYTTVVIHVKDLNDNPPLFERPTYRTQITEEDDRNLPKRVLQGIDSDNPANSKFDINRTSGDIFVLKPLDRDLPNGRSQYKFTVFAQDEGGEGLVGYADVQVNLKDINDNAPVFTHGTYFGNVTENGTAGTAVMTMSATDHDDPSEGTNARIIYSIEKNVIEEDTGSPIFEIESDTGVIKTTRETDGITLPETPILTVTVHDEDEINKFQYKIVDNSGYGADKFKISRNIDGTGALMIAQHLDFEDRMQSNGFRFRIQVSDLEEDGDQDNYHLAYSWVVVKLRDVNDNRPQFERPNMEVSVDEDLEVGESLARFKATDPDQGGKGVVKYSIVRTSDRRRQFCIDHEGTVAIQRSLDREKTPKHEVRILAVDEGIPPQTATATLTVIVQDINDNAPKLLEDYHPVVQEHEPPRQILEIAATDEDDSTKNNGPPFTFTLDINAEEIIKASFKVDNQEQMSKNNENKAVISSLRSFDREQQKEYLVPIVIKDSGSPAMSSTSTITVVIGDVNDNKMQPGLKDIVFYNYMGKAPDSEIGRVFVYDLDDWDLPDKKFYWKDSEHPRFRLDEDTGMITMRHLTKEGRYNLKFKVYDRKHTQTDVLANVSITVKELSHESVINSGSIRVSGISDEDFVRVWDYKSKRHQRSKTDRLRHKLADLLNTEHEDVDVFSVQLREKNPPVTDVRFSAYKPPYYKLVRLNGLILLHREEIEKYVGINITMVAIDECLYENHNCEGSCTNTMNISNSPYLVDGNTTSLVGVRVDVMAECTCGARNFTESECSCPSGYNGAQCQQTTRSFRGDGWAWYPPLEVCDDNHLSLEFISSNTDGMLLYNGPIVQPEMDQRIVSDFISIELEKGFPRLLMDFGSGTLELIVETKTSLNDGEWHRIDVFWGTEDVRLVSDFCQSADVVDKEDGSPPEFDDTSCQVHGTMPPFNEYLNVNTPLQIGGLHLEQFDPNMYHWQFMPLYDLGAPGLSRASVAGCPQTEQVCNTHESTFRCWEHGTCVGSFSEPRCECNPGWTGPSCLSQTVPTTFNTQSYVKYALSFEPDHFSTQLQLRFRTREKDGELFRVSDQHNREYGILEIMDGHLHFRYNLNSLRSKERDVWLSAVTVADGKWHGAKVSRYGSAVTMQLDGGEGRRYNETFLFEGHQWLVVDKQEGVFAGGKAEYTGVRTFEVHSDYHRGCLDDIRLNGKHLPLPPAMNGTEWGQATMARNLQRNCPSNKPCMNVICPEPFECVDSWNDYECTCGEGQSVSADGKGCTDKNECLEEPCLNGGTCINQDPRHRYRCICPGGFWGDNCELVQEGQTLKLGVGALAAILTCLLTILILVLVFVLYNRRREPHAKHTPPHDDVRENIISYADEGGGEDDMTAFDIKPLQIPVKDSLTQESTALPNPSVSCEMNFGAVISTHKENADVDPNAPPFDDLRNYAYEGGDSTTESLSSLASDTDDDQSFDHLGGWGPRFDKLVGIYGQEGKEREQEKQEEAYFLYIILKIEFQEIAFDMN</sequence>
<dbReference type="GO" id="GO:0007156">
    <property type="term" value="P:homophilic cell adhesion via plasma membrane adhesion molecules"/>
    <property type="evidence" value="ECO:0007669"/>
    <property type="project" value="InterPro"/>
</dbReference>
<evidence type="ECO:0000256" key="18">
    <source>
        <dbReference type="SAM" id="Phobius"/>
    </source>
</evidence>
<dbReference type="FunFam" id="2.60.40.60:FF:000128">
    <property type="entry name" value="neural-cadherin isoform X2"/>
    <property type="match status" value="1"/>
</dbReference>
<dbReference type="GO" id="GO:0009887">
    <property type="term" value="P:animal organ morphogenesis"/>
    <property type="evidence" value="ECO:0007669"/>
    <property type="project" value="UniProtKB-ARBA"/>
</dbReference>
<keyword evidence="7 13" id="KW-0106">Calcium</keyword>
<evidence type="ECO:0000256" key="3">
    <source>
        <dbReference type="ARBA" id="ARBA00022536"/>
    </source>
</evidence>
<dbReference type="InterPro" id="IPR013320">
    <property type="entry name" value="ConA-like_dom_sf"/>
</dbReference>
<evidence type="ECO:0000256" key="17">
    <source>
        <dbReference type="SAM" id="MobiDB-lite"/>
    </source>
</evidence>
<evidence type="ECO:0000256" key="9">
    <source>
        <dbReference type="ARBA" id="ARBA00022989"/>
    </source>
</evidence>
<evidence type="ECO:0000256" key="4">
    <source>
        <dbReference type="ARBA" id="ARBA00022692"/>
    </source>
</evidence>
<dbReference type="Pfam" id="PF00008">
    <property type="entry name" value="EGF"/>
    <property type="match status" value="1"/>
</dbReference>
<dbReference type="Pfam" id="PF02210">
    <property type="entry name" value="Laminin_G_2"/>
    <property type="match status" value="2"/>
</dbReference>
<dbReference type="FunFam" id="2.60.120.200:FF:000044">
    <property type="entry name" value="neural-cadherin isoform X1"/>
    <property type="match status" value="1"/>
</dbReference>
<keyword evidence="5" id="KW-0479">Metal-binding</keyword>
<dbReference type="GO" id="GO:0001736">
    <property type="term" value="P:establishment of planar polarity"/>
    <property type="evidence" value="ECO:0007669"/>
    <property type="project" value="UniProtKB-ARBA"/>
</dbReference>
<keyword evidence="2" id="KW-1003">Cell membrane</keyword>